<evidence type="ECO:0000313" key="2">
    <source>
        <dbReference type="EMBL" id="MEL4305456.1"/>
    </source>
</evidence>
<feature type="region of interest" description="Disordered" evidence="1">
    <location>
        <begin position="59"/>
        <end position="85"/>
    </location>
</feature>
<feature type="compositionally biased region" description="Basic and acidic residues" evidence="1">
    <location>
        <begin position="70"/>
        <end position="80"/>
    </location>
</feature>
<dbReference type="Pfam" id="PF23421">
    <property type="entry name" value="DUF7109"/>
    <property type="match status" value="1"/>
</dbReference>
<reference evidence="2 3" key="1">
    <citation type="submission" date="2024-04" db="EMBL/GenBank/DDBJ databases">
        <title>Methanococcoides sp. LMO-2.</title>
        <authorList>
            <person name="Liang L."/>
        </authorList>
    </citation>
    <scope>NUCLEOTIDE SEQUENCE [LARGE SCALE GENOMIC DNA]</scope>
    <source>
        <strain evidence="2 3">LMO-2</strain>
    </source>
</reference>
<evidence type="ECO:0000313" key="3">
    <source>
        <dbReference type="Proteomes" id="UP001396646"/>
    </source>
</evidence>
<evidence type="ECO:0000256" key="1">
    <source>
        <dbReference type="SAM" id="MobiDB-lite"/>
    </source>
</evidence>
<organism evidence="2 3">
    <name type="scientific">Methanococcoides cohabitans</name>
    <dbReference type="NCBI Taxonomy" id="3136559"/>
    <lineage>
        <taxon>Archaea</taxon>
        <taxon>Methanobacteriati</taxon>
        <taxon>Methanobacteriota</taxon>
        <taxon>Stenosarchaea group</taxon>
        <taxon>Methanomicrobia</taxon>
        <taxon>Methanosarcinales</taxon>
        <taxon>Methanosarcinaceae</taxon>
        <taxon>Methanococcoides</taxon>
    </lineage>
</organism>
<protein>
    <submittedName>
        <fullName evidence="2">Uncharacterized protein</fullName>
    </submittedName>
</protein>
<sequence length="210" mass="24043">MVQPEEIEGMVDALGAVTYKEIVEFVQELAYTREEDVPEEEEISKLLEKAVSEHLLETITSGELMGSDPEEGHEVEKEEEGKEEAEVEVEQELINYYIVGPNAFPDFPFDLSEVIDILKLDRREVDPDKLTRKFSRRLKARITKLEHNIEAFAKGEDTAIDIPTLEHRYSDLLNVYYDYDSWIEGGFPEMEDEVLSISKQIDALGAAQDI</sequence>
<proteinExistence type="predicted"/>
<dbReference type="InterPro" id="IPR055533">
    <property type="entry name" value="DUF7109"/>
</dbReference>
<dbReference type="EMBL" id="JBCAUS010000003">
    <property type="protein sequence ID" value="MEL4305456.1"/>
    <property type="molecule type" value="Genomic_DNA"/>
</dbReference>
<keyword evidence="3" id="KW-1185">Reference proteome</keyword>
<dbReference type="Proteomes" id="UP001396646">
    <property type="component" value="Unassembled WGS sequence"/>
</dbReference>
<name>A0ABU9KTW0_9EURY</name>
<accession>A0ABU9KTW0</accession>
<dbReference type="RefSeq" id="WP_342127112.1">
    <property type="nucleotide sequence ID" value="NZ_JBCAUS010000003.1"/>
</dbReference>
<comment type="caution">
    <text evidence="2">The sequence shown here is derived from an EMBL/GenBank/DDBJ whole genome shotgun (WGS) entry which is preliminary data.</text>
</comment>
<gene>
    <name evidence="2" type="ORF">WOA13_06400</name>
</gene>